<dbReference type="GO" id="GO:0009834">
    <property type="term" value="P:plant-type secondary cell wall biogenesis"/>
    <property type="evidence" value="ECO:0000318"/>
    <property type="project" value="GO_Central"/>
</dbReference>
<evidence type="ECO:0000313" key="10">
    <source>
        <dbReference type="EnsemblPlants" id="Pp3c8_19540V3.1"/>
    </source>
</evidence>
<evidence type="ECO:0000256" key="3">
    <source>
        <dbReference type="ARBA" id="ARBA00023157"/>
    </source>
</evidence>
<keyword evidence="2 7" id="KW-0378">Hydrolase</keyword>
<feature type="domain" description="GH16" evidence="8">
    <location>
        <begin position="22"/>
        <end position="223"/>
    </location>
</feature>
<evidence type="ECO:0000313" key="9">
    <source>
        <dbReference type="EMBL" id="PNR49912.1"/>
    </source>
</evidence>
<dbReference type="EnsemblPlants" id="Pp3c8_19540V3.2">
    <property type="protein sequence ID" value="Pp3c8_19540V3.2"/>
    <property type="gene ID" value="Pp3c8_19540"/>
</dbReference>
<evidence type="ECO:0000256" key="7">
    <source>
        <dbReference type="RuleBase" id="RU361120"/>
    </source>
</evidence>
<feature type="active site" description="Nucleophile" evidence="5">
    <location>
        <position position="107"/>
    </location>
</feature>
<dbReference type="SUPFAM" id="SSF49899">
    <property type="entry name" value="Concanavalin A-like lectins/glucanases"/>
    <property type="match status" value="1"/>
</dbReference>
<keyword evidence="4 7" id="KW-0326">Glycosidase</keyword>
<keyword evidence="7" id="KW-0732">Signal</keyword>
<feature type="active site" description="Proton donor" evidence="5">
    <location>
        <position position="111"/>
    </location>
</feature>
<dbReference type="AlphaFoldDB" id="A0A2K1K813"/>
<evidence type="ECO:0000256" key="5">
    <source>
        <dbReference type="PIRSR" id="PIRSR005604-1"/>
    </source>
</evidence>
<reference evidence="10" key="3">
    <citation type="submission" date="2020-12" db="UniProtKB">
        <authorList>
            <consortium name="EnsemblPlants"/>
        </authorList>
    </citation>
    <scope>IDENTIFICATION</scope>
</reference>
<protein>
    <recommendedName>
        <fullName evidence="7">Xyloglucan endotransglucosylase/hydrolase</fullName>
        <ecNumber evidence="7">2.4.1.207</ecNumber>
    </recommendedName>
</protein>
<reference evidence="9 11" key="2">
    <citation type="journal article" date="2018" name="Plant J.">
        <title>The Physcomitrella patens chromosome-scale assembly reveals moss genome structure and evolution.</title>
        <authorList>
            <person name="Lang D."/>
            <person name="Ullrich K.K."/>
            <person name="Murat F."/>
            <person name="Fuchs J."/>
            <person name="Jenkins J."/>
            <person name="Haas F.B."/>
            <person name="Piednoel M."/>
            <person name="Gundlach H."/>
            <person name="Van Bel M."/>
            <person name="Meyberg R."/>
            <person name="Vives C."/>
            <person name="Morata J."/>
            <person name="Symeonidi A."/>
            <person name="Hiss M."/>
            <person name="Muchero W."/>
            <person name="Kamisugi Y."/>
            <person name="Saleh O."/>
            <person name="Blanc G."/>
            <person name="Decker E.L."/>
            <person name="van Gessel N."/>
            <person name="Grimwood J."/>
            <person name="Hayes R.D."/>
            <person name="Graham S.W."/>
            <person name="Gunter L.E."/>
            <person name="McDaniel S.F."/>
            <person name="Hoernstein S.N.W."/>
            <person name="Larsson A."/>
            <person name="Li F.W."/>
            <person name="Perroud P.F."/>
            <person name="Phillips J."/>
            <person name="Ranjan P."/>
            <person name="Rokshar D.S."/>
            <person name="Rothfels C.J."/>
            <person name="Schneider L."/>
            <person name="Shu S."/>
            <person name="Stevenson D.W."/>
            <person name="Thummler F."/>
            <person name="Tillich M."/>
            <person name="Villarreal Aguilar J.C."/>
            <person name="Widiez T."/>
            <person name="Wong G.K."/>
            <person name="Wymore A."/>
            <person name="Zhang Y."/>
            <person name="Zimmer A.D."/>
            <person name="Quatrano R.S."/>
            <person name="Mayer K.F.X."/>
            <person name="Goodstein D."/>
            <person name="Casacuberta J.M."/>
            <person name="Vandepoele K."/>
            <person name="Reski R."/>
            <person name="Cuming A.C."/>
            <person name="Tuskan G.A."/>
            <person name="Maumus F."/>
            <person name="Salse J."/>
            <person name="Schmutz J."/>
            <person name="Rensing S.A."/>
        </authorList>
    </citation>
    <scope>NUCLEOTIDE SEQUENCE [LARGE SCALE GENOMIC DNA]</scope>
    <source>
        <strain evidence="10 11">cv. Gransden 2004</strain>
    </source>
</reference>
<comment type="similarity">
    <text evidence="7">Belongs to the glycosyl hydrolase 16 family.</text>
</comment>
<dbReference type="GO" id="GO:0010411">
    <property type="term" value="P:xyloglucan metabolic process"/>
    <property type="evidence" value="ECO:0000318"/>
    <property type="project" value="GO_Central"/>
</dbReference>
<dbReference type="Pfam" id="PF06955">
    <property type="entry name" value="XET_C"/>
    <property type="match status" value="1"/>
</dbReference>
<dbReference type="InterPro" id="IPR013320">
    <property type="entry name" value="ConA-like_dom_sf"/>
</dbReference>
<comment type="function">
    <text evidence="7">Catalyzes xyloglucan endohydrolysis (XEH) and/or endotransglycosylation (XET). Cleaves and religates xyloglucan polymers, an essential constituent of the primary cell wall, and thereby participates in cell wall construction of growing tissues.</text>
</comment>
<dbReference type="Gramene" id="Pp3c8_19540V3.1">
    <property type="protein sequence ID" value="Pp3c8_19540V3.1"/>
    <property type="gene ID" value="Pp3c8_19540"/>
</dbReference>
<dbReference type="InterPro" id="IPR000757">
    <property type="entry name" value="Beta-glucanase-like"/>
</dbReference>
<dbReference type="OMA" id="VHANFAN"/>
<dbReference type="PaxDb" id="3218-PP1S122_57V6.1"/>
<dbReference type="GO" id="GO:0048046">
    <property type="term" value="C:apoplast"/>
    <property type="evidence" value="ECO:0007669"/>
    <property type="project" value="UniProtKB-SubCell"/>
</dbReference>
<dbReference type="PANTHER" id="PTHR31062">
    <property type="entry name" value="XYLOGLUCAN ENDOTRANSGLUCOSYLASE/HYDROLASE PROTEIN 8-RELATED"/>
    <property type="match status" value="1"/>
</dbReference>
<evidence type="ECO:0000256" key="6">
    <source>
        <dbReference type="PIRSR" id="PIRSR005604-2"/>
    </source>
</evidence>
<keyword evidence="11" id="KW-1185">Reference proteome</keyword>
<dbReference type="Gene3D" id="2.60.120.200">
    <property type="match status" value="1"/>
</dbReference>
<proteinExistence type="inferred from homology"/>
<dbReference type="OrthoDB" id="4781at2759"/>
<evidence type="ECO:0000256" key="1">
    <source>
        <dbReference type="ARBA" id="ARBA00022679"/>
    </source>
</evidence>
<keyword evidence="7" id="KW-0052">Apoplast</keyword>
<dbReference type="InterPro" id="IPR016455">
    <property type="entry name" value="XTH"/>
</dbReference>
<dbReference type="CDD" id="cd02176">
    <property type="entry name" value="GH16_XET"/>
    <property type="match status" value="1"/>
</dbReference>
<evidence type="ECO:0000256" key="4">
    <source>
        <dbReference type="ARBA" id="ARBA00023295"/>
    </source>
</evidence>
<evidence type="ECO:0000259" key="8">
    <source>
        <dbReference type="PROSITE" id="PS51762"/>
    </source>
</evidence>
<dbReference type="EMBL" id="ABEU02000008">
    <property type="protein sequence ID" value="PNR49912.1"/>
    <property type="molecule type" value="Genomic_DNA"/>
</dbReference>
<accession>A0A2K1K813</accession>
<keyword evidence="7" id="KW-0134">Cell wall</keyword>
<keyword evidence="3" id="KW-1015">Disulfide bond</keyword>
<reference evidence="9 11" key="1">
    <citation type="journal article" date="2008" name="Science">
        <title>The Physcomitrella genome reveals evolutionary insights into the conquest of land by plants.</title>
        <authorList>
            <person name="Rensing S."/>
            <person name="Lang D."/>
            <person name="Zimmer A."/>
            <person name="Terry A."/>
            <person name="Salamov A."/>
            <person name="Shapiro H."/>
            <person name="Nishiyama T."/>
            <person name="Perroud P.-F."/>
            <person name="Lindquist E."/>
            <person name="Kamisugi Y."/>
            <person name="Tanahashi T."/>
            <person name="Sakakibara K."/>
            <person name="Fujita T."/>
            <person name="Oishi K."/>
            <person name="Shin-I T."/>
            <person name="Kuroki Y."/>
            <person name="Toyoda A."/>
            <person name="Suzuki Y."/>
            <person name="Hashimoto A."/>
            <person name="Yamaguchi K."/>
            <person name="Sugano A."/>
            <person name="Kohara Y."/>
            <person name="Fujiyama A."/>
            <person name="Anterola A."/>
            <person name="Aoki S."/>
            <person name="Ashton N."/>
            <person name="Barbazuk W.B."/>
            <person name="Barker E."/>
            <person name="Bennetzen J."/>
            <person name="Bezanilla M."/>
            <person name="Blankenship R."/>
            <person name="Cho S.H."/>
            <person name="Dutcher S."/>
            <person name="Estelle M."/>
            <person name="Fawcett J.A."/>
            <person name="Gundlach H."/>
            <person name="Hanada K."/>
            <person name="Heyl A."/>
            <person name="Hicks K.A."/>
            <person name="Hugh J."/>
            <person name="Lohr M."/>
            <person name="Mayer K."/>
            <person name="Melkozernov A."/>
            <person name="Murata T."/>
            <person name="Nelson D."/>
            <person name="Pils B."/>
            <person name="Prigge M."/>
            <person name="Reiss B."/>
            <person name="Renner T."/>
            <person name="Rombauts S."/>
            <person name="Rushton P."/>
            <person name="Sanderfoot A."/>
            <person name="Schween G."/>
            <person name="Shiu S.-H."/>
            <person name="Stueber K."/>
            <person name="Theodoulou F.L."/>
            <person name="Tu H."/>
            <person name="Van de Peer Y."/>
            <person name="Verrier P.J."/>
            <person name="Waters E."/>
            <person name="Wood A."/>
            <person name="Yang L."/>
            <person name="Cove D."/>
            <person name="Cuming A."/>
            <person name="Hasebe M."/>
            <person name="Lucas S."/>
            <person name="Mishler D.B."/>
            <person name="Reski R."/>
            <person name="Grigoriev I."/>
            <person name="Quatrano R.S."/>
            <person name="Boore J.L."/>
        </authorList>
    </citation>
    <scope>NUCLEOTIDE SEQUENCE [LARGE SCALE GENOMIC DNA]</scope>
    <source>
        <strain evidence="10 11">cv. Gransden 2004</strain>
    </source>
</reference>
<dbReference type="Proteomes" id="UP000006727">
    <property type="component" value="Chromosome 8"/>
</dbReference>
<keyword evidence="7" id="KW-0964">Secreted</keyword>
<feature type="glycosylation site" description="N-linked (GlcNAc...) asparagine" evidence="6">
    <location>
        <position position="115"/>
    </location>
</feature>
<comment type="subcellular location">
    <subcellularLocation>
        <location evidence="7">Secreted</location>
        <location evidence="7">Cell wall</location>
    </subcellularLocation>
    <subcellularLocation>
        <location evidence="7">Secreted</location>
        <location evidence="7">Extracellular space</location>
        <location evidence="7">Apoplast</location>
    </subcellularLocation>
</comment>
<dbReference type="RefSeq" id="XP_024381740.1">
    <property type="nucleotide sequence ID" value="XM_024525972.2"/>
</dbReference>
<dbReference type="EC" id="2.4.1.207" evidence="7"/>
<dbReference type="PIRSF" id="PIRSF005604">
    <property type="entry name" value="XET"/>
    <property type="match status" value="1"/>
</dbReference>
<sequence>MGSLGRQGCLLVGVLFYLSMAIGAQAQSYPGLQAAFNSWTPKQIIPDKNGRKVQLVLNNSSSAYTGMGSKQSWLFGGIGAWIKLPANDSAGTVTTFYMSSTGPKHCEFDFEFLGNSSGQPYLLHTNIFVDGVGGREQQIRLWFDPTAAFHYYNFQWNNDVLVFFIDNTAIRMFRNLEGIVPNFMYPNKCPMGLYLSIWDGSSWATCGGRVKLNWGKAPFIATYENFRLNGCVAKQGDQASITACQNSKYALRPRNLLGMLRIRQMRQVRRDLVHYNYCDDKKRYNETQVPECKYNVL</sequence>
<dbReference type="PROSITE" id="PS51762">
    <property type="entry name" value="GH16_2"/>
    <property type="match status" value="1"/>
</dbReference>
<evidence type="ECO:0000256" key="2">
    <source>
        <dbReference type="ARBA" id="ARBA00022801"/>
    </source>
</evidence>
<comment type="PTM">
    <text evidence="7">Contains at least one intrachain disulfide bond essential for its enzymatic activity.</text>
</comment>
<feature type="signal peptide" evidence="7">
    <location>
        <begin position="1"/>
        <end position="26"/>
    </location>
</feature>
<dbReference type="GO" id="GO:0009505">
    <property type="term" value="C:plant-type cell wall"/>
    <property type="evidence" value="ECO:0000318"/>
    <property type="project" value="GO_Central"/>
</dbReference>
<dbReference type="GO" id="GO:0016762">
    <property type="term" value="F:xyloglucan:xyloglucosyl transferase activity"/>
    <property type="evidence" value="ECO:0000318"/>
    <property type="project" value="GO_Central"/>
</dbReference>
<dbReference type="GeneID" id="112285291"/>
<keyword evidence="1 7" id="KW-0808">Transferase</keyword>
<evidence type="ECO:0000313" key="11">
    <source>
        <dbReference type="Proteomes" id="UP000006727"/>
    </source>
</evidence>
<dbReference type="InterPro" id="IPR010713">
    <property type="entry name" value="XET_C"/>
</dbReference>
<organism evidence="9">
    <name type="scientific">Physcomitrium patens</name>
    <name type="common">Spreading-leaved earth moss</name>
    <name type="synonym">Physcomitrella patens</name>
    <dbReference type="NCBI Taxonomy" id="3218"/>
    <lineage>
        <taxon>Eukaryota</taxon>
        <taxon>Viridiplantae</taxon>
        <taxon>Streptophyta</taxon>
        <taxon>Embryophyta</taxon>
        <taxon>Bryophyta</taxon>
        <taxon>Bryophytina</taxon>
        <taxon>Bryopsida</taxon>
        <taxon>Funariidae</taxon>
        <taxon>Funariales</taxon>
        <taxon>Funariaceae</taxon>
        <taxon>Physcomitrium</taxon>
    </lineage>
</organism>
<dbReference type="GO" id="GO:0004553">
    <property type="term" value="F:hydrolase activity, hydrolyzing O-glycosyl compounds"/>
    <property type="evidence" value="ECO:0007669"/>
    <property type="project" value="InterPro"/>
</dbReference>
<dbReference type="GO" id="GO:0071555">
    <property type="term" value="P:cell wall organization"/>
    <property type="evidence" value="ECO:0007669"/>
    <property type="project" value="UniProtKB-KW"/>
</dbReference>
<dbReference type="InterPro" id="IPR044791">
    <property type="entry name" value="Beta-glucanase/XTH"/>
</dbReference>
<dbReference type="EnsemblPlants" id="Pp3c8_19540V3.1">
    <property type="protein sequence ID" value="Pp3c8_19540V3.1"/>
    <property type="gene ID" value="Pp3c8_19540"/>
</dbReference>
<name>A0A2K1K813_PHYPA</name>
<feature type="chain" id="PRO_5043074861" description="Xyloglucan endotransglucosylase/hydrolase" evidence="7">
    <location>
        <begin position="27"/>
        <end position="297"/>
    </location>
</feature>
<dbReference type="Gramene" id="Pp3c8_19540V3.2">
    <property type="protein sequence ID" value="Pp3c8_19540V3.2"/>
    <property type="gene ID" value="Pp3c8_19540"/>
</dbReference>
<keyword evidence="7" id="KW-0961">Cell wall biogenesis/degradation</keyword>
<gene>
    <name evidence="10" type="primary">LOC112285291</name>
    <name evidence="9" type="ORF">PHYPA_011809</name>
</gene>
<dbReference type="KEGG" id="ppp:112285291"/>
<dbReference type="Pfam" id="PF00722">
    <property type="entry name" value="Glyco_hydro_16"/>
    <property type="match status" value="1"/>
</dbReference>